<keyword evidence="5 11" id="KW-0418">Kinase</keyword>
<dbReference type="PROSITE" id="PS50011">
    <property type="entry name" value="PROTEIN_KINASE_DOM"/>
    <property type="match status" value="1"/>
</dbReference>
<comment type="catalytic activity">
    <reaction evidence="7">
        <text>L-threonyl-[protein] + ATP = O-phospho-L-threonyl-[protein] + ADP + H(+)</text>
        <dbReference type="Rhea" id="RHEA:46608"/>
        <dbReference type="Rhea" id="RHEA-COMP:11060"/>
        <dbReference type="Rhea" id="RHEA-COMP:11605"/>
        <dbReference type="ChEBI" id="CHEBI:15378"/>
        <dbReference type="ChEBI" id="CHEBI:30013"/>
        <dbReference type="ChEBI" id="CHEBI:30616"/>
        <dbReference type="ChEBI" id="CHEBI:61977"/>
        <dbReference type="ChEBI" id="CHEBI:456216"/>
        <dbReference type="EC" id="2.7.11.1"/>
    </reaction>
</comment>
<dbReference type="PANTHER" id="PTHR24363">
    <property type="entry name" value="SERINE/THREONINE PROTEIN KINASE"/>
    <property type="match status" value="1"/>
</dbReference>
<dbReference type="Pfam" id="PF16919">
    <property type="entry name" value="PknG_rubred"/>
    <property type="match status" value="1"/>
</dbReference>
<feature type="region of interest" description="Disordered" evidence="9">
    <location>
        <begin position="32"/>
        <end position="56"/>
    </location>
</feature>
<evidence type="ECO:0000256" key="4">
    <source>
        <dbReference type="ARBA" id="ARBA00022741"/>
    </source>
</evidence>
<keyword evidence="6" id="KW-0067">ATP-binding</keyword>
<evidence type="ECO:0000256" key="3">
    <source>
        <dbReference type="ARBA" id="ARBA00022679"/>
    </source>
</evidence>
<keyword evidence="4" id="KW-0547">Nucleotide-binding</keyword>
<accession>A0ABX8RI04</accession>
<dbReference type="EC" id="2.7.11.1" evidence="1"/>
<dbReference type="GO" id="GO:0016301">
    <property type="term" value="F:kinase activity"/>
    <property type="evidence" value="ECO:0007669"/>
    <property type="project" value="UniProtKB-KW"/>
</dbReference>
<name>A0ABX8RI04_NOCIO</name>
<dbReference type="CDD" id="cd14014">
    <property type="entry name" value="STKc_PknB_like"/>
    <property type="match status" value="1"/>
</dbReference>
<dbReference type="Proteomes" id="UP000694257">
    <property type="component" value="Chromosome"/>
</dbReference>
<dbReference type="PANTHER" id="PTHR24363:SF0">
    <property type="entry name" value="SERINE_THREONINE KINASE LIKE DOMAIN CONTAINING 1"/>
    <property type="match status" value="1"/>
</dbReference>
<comment type="catalytic activity">
    <reaction evidence="8">
        <text>L-seryl-[protein] + ATP = O-phospho-L-seryl-[protein] + ADP + H(+)</text>
        <dbReference type="Rhea" id="RHEA:17989"/>
        <dbReference type="Rhea" id="RHEA-COMP:9863"/>
        <dbReference type="Rhea" id="RHEA-COMP:11604"/>
        <dbReference type="ChEBI" id="CHEBI:15378"/>
        <dbReference type="ChEBI" id="CHEBI:29999"/>
        <dbReference type="ChEBI" id="CHEBI:30616"/>
        <dbReference type="ChEBI" id="CHEBI:83421"/>
        <dbReference type="ChEBI" id="CHEBI:456216"/>
        <dbReference type="EC" id="2.7.11.1"/>
    </reaction>
</comment>
<dbReference type="EMBL" id="CP078145">
    <property type="protein sequence ID" value="QXN88941.1"/>
    <property type="molecule type" value="Genomic_DNA"/>
</dbReference>
<evidence type="ECO:0000256" key="1">
    <source>
        <dbReference type="ARBA" id="ARBA00012513"/>
    </source>
</evidence>
<feature type="compositionally biased region" description="Low complexity" evidence="9">
    <location>
        <begin position="87"/>
        <end position="122"/>
    </location>
</feature>
<reference evidence="11 12" key="1">
    <citation type="submission" date="2021-07" db="EMBL/GenBank/DDBJ databases">
        <title>Whole Genome Sequence of Nocardia Iowensis.</title>
        <authorList>
            <person name="Lamm A."/>
            <person name="Collins-Fairclough A.M."/>
            <person name="Bunk B."/>
            <person name="Sproer C."/>
        </authorList>
    </citation>
    <scope>NUCLEOTIDE SEQUENCE [LARGE SCALE GENOMIC DNA]</scope>
    <source>
        <strain evidence="11 12">NRRL 5646</strain>
    </source>
</reference>
<dbReference type="Pfam" id="PF00069">
    <property type="entry name" value="Pkinase"/>
    <property type="match status" value="1"/>
</dbReference>
<sequence>MSTCTEPGCTGTIEDGYCAVCGTAPAEATTLRSETQQAEATPAEAPTVESAPQQCTEPGCGGTVIDGYCEVCGTAPAPSAAAASASSTAAAPSPETAAMASGSTRGSRGSSRSVRTGRSSSRSSRRGRLGAGMVEVPRVPRIDPTTAVLTDPQVPENKRFCGKCEKPVGRGRDGKPGRVEGFCANCGTRFSFAPKLSKGDLVAGQYEVAGCLAHGGLGWIYLAADRNVSDRWVVLKGLLNAGDTDAMLAAVAEKRFLAEVEHPSIVKIHNFVEHAGADGVAVGYIVMEYVGGTSLKQILRRHRDTVGGFLPPAQAIAYVLEMLPALGYLHSLGLAYCDFKPDNVMQTDEQLKLIDLGAVIAMDDQDSPIYGTIGYQAPEIAETGPTIATEVYTVGRTLAVLLMNVPQQGGYFGELPGPDTEPLLATYDSLHRFLVRATDDDPDARFFSMEEMADQLTGVLREVLSIDDGVPRPGMSTYFSPPRGVFGVGAPVGAANIIAALPVPLVDPTDSAAALLATTSGTDPAELEQAFEAGLRSVVTGRGASTEIPLRLIRAALEVGDTAAAERRLTEVAATMQGDWRLAWYRGETRLLAGDFPAAAAEFDAVYGALPGEGAPKLALAAVAELAGAEAPDAAGFDAAQEKRRAARYYETVWRTDRSYLSAVFGLARLRAATGDRDGAVRVLDQVDAGSSLFTEAAIAAVETMLDGRSPADLTEPILRDAGERVARLRLDSKRRAAQVRLRVLSAALDWLRAGHVPAAPDPLLGANLDQDGVRTGLERCYRDLARETDDMWERFALVEQANTVRPRTTL</sequence>
<protein>
    <recommendedName>
        <fullName evidence="1">non-specific serine/threonine protein kinase</fullName>
        <ecNumber evidence="1">2.7.11.1</ecNumber>
    </recommendedName>
</protein>
<dbReference type="InterPro" id="IPR031634">
    <property type="entry name" value="PknG_rubred"/>
</dbReference>
<feature type="region of interest" description="Disordered" evidence="9">
    <location>
        <begin position="87"/>
        <end position="133"/>
    </location>
</feature>
<dbReference type="InterPro" id="IPR000719">
    <property type="entry name" value="Prot_kinase_dom"/>
</dbReference>
<evidence type="ECO:0000259" key="10">
    <source>
        <dbReference type="PROSITE" id="PS50011"/>
    </source>
</evidence>
<organism evidence="11 12">
    <name type="scientific">Nocardia iowensis</name>
    <dbReference type="NCBI Taxonomy" id="204891"/>
    <lineage>
        <taxon>Bacteria</taxon>
        <taxon>Bacillati</taxon>
        <taxon>Actinomycetota</taxon>
        <taxon>Actinomycetes</taxon>
        <taxon>Mycobacteriales</taxon>
        <taxon>Nocardiaceae</taxon>
        <taxon>Nocardia</taxon>
    </lineage>
</organism>
<evidence type="ECO:0000256" key="5">
    <source>
        <dbReference type="ARBA" id="ARBA00022777"/>
    </source>
</evidence>
<keyword evidence="12" id="KW-1185">Reference proteome</keyword>
<evidence type="ECO:0000313" key="11">
    <source>
        <dbReference type="EMBL" id="QXN88941.1"/>
    </source>
</evidence>
<dbReference type="InterPro" id="IPR031636">
    <property type="entry name" value="PknG_TPR"/>
</dbReference>
<gene>
    <name evidence="11" type="ORF">KV110_25595</name>
</gene>
<evidence type="ECO:0000256" key="9">
    <source>
        <dbReference type="SAM" id="MobiDB-lite"/>
    </source>
</evidence>
<evidence type="ECO:0000256" key="2">
    <source>
        <dbReference type="ARBA" id="ARBA00022527"/>
    </source>
</evidence>
<proteinExistence type="predicted"/>
<evidence type="ECO:0000313" key="12">
    <source>
        <dbReference type="Proteomes" id="UP000694257"/>
    </source>
</evidence>
<feature type="compositionally biased region" description="Low complexity" evidence="9">
    <location>
        <begin position="33"/>
        <end position="52"/>
    </location>
</feature>
<evidence type="ECO:0000256" key="8">
    <source>
        <dbReference type="ARBA" id="ARBA00048679"/>
    </source>
</evidence>
<evidence type="ECO:0000256" key="7">
    <source>
        <dbReference type="ARBA" id="ARBA00047899"/>
    </source>
</evidence>
<dbReference type="Pfam" id="PF16918">
    <property type="entry name" value="PknG_TPR"/>
    <property type="match status" value="1"/>
</dbReference>
<dbReference type="SMART" id="SM00220">
    <property type="entry name" value="S_TKc"/>
    <property type="match status" value="1"/>
</dbReference>
<keyword evidence="2" id="KW-0723">Serine/threonine-protein kinase</keyword>
<keyword evidence="3" id="KW-0808">Transferase</keyword>
<evidence type="ECO:0000256" key="6">
    <source>
        <dbReference type="ARBA" id="ARBA00022840"/>
    </source>
</evidence>
<feature type="domain" description="Protein kinase" evidence="10">
    <location>
        <begin position="206"/>
        <end position="486"/>
    </location>
</feature>